<accession>A0ABY6ULR5</accession>
<evidence type="ECO:0008006" key="4">
    <source>
        <dbReference type="Google" id="ProtNLM"/>
    </source>
</evidence>
<keyword evidence="1" id="KW-0732">Signal</keyword>
<dbReference type="EMBL" id="CABFNS010000848">
    <property type="protein sequence ID" value="VUC32247.1"/>
    <property type="molecule type" value="Genomic_DNA"/>
</dbReference>
<evidence type="ECO:0000256" key="1">
    <source>
        <dbReference type="SAM" id="SignalP"/>
    </source>
</evidence>
<gene>
    <name evidence="2" type="ORF">CLO192961_LOCUS324603</name>
</gene>
<proteinExistence type="predicted"/>
<evidence type="ECO:0000313" key="2">
    <source>
        <dbReference type="EMBL" id="VUC32247.1"/>
    </source>
</evidence>
<feature type="signal peptide" evidence="1">
    <location>
        <begin position="1"/>
        <end position="16"/>
    </location>
</feature>
<sequence length="245" mass="24552">MVRLTHVLALTGLALAFEFEGKDIPVGVQEDLLPRGVANFPPLLENRQSSCEVGEKVCDSNYCISITNTCCGDGNGASCKAGYVCQSNGCCPAGKTCTGTATCDVGKKKCGDFCIPSTGICCGDDAGTYCNVGQTCTSDGRCRTGSGSGTSVSSSSTSTSTRSTALAASATLLASSTRTSSSSSSTTTTALPTSIGSSTLCKRKKGGSSHSSGGGSDDDDCNAAGTLSAPSVIAGLFLLVPVFFL</sequence>
<organism evidence="2 3">
    <name type="scientific">Bionectria ochroleuca</name>
    <name type="common">Gliocladium roseum</name>
    <dbReference type="NCBI Taxonomy" id="29856"/>
    <lineage>
        <taxon>Eukaryota</taxon>
        <taxon>Fungi</taxon>
        <taxon>Dikarya</taxon>
        <taxon>Ascomycota</taxon>
        <taxon>Pezizomycotina</taxon>
        <taxon>Sordariomycetes</taxon>
        <taxon>Hypocreomycetidae</taxon>
        <taxon>Hypocreales</taxon>
        <taxon>Bionectriaceae</taxon>
        <taxon>Clonostachys</taxon>
    </lineage>
</organism>
<reference evidence="2 3" key="1">
    <citation type="submission" date="2019-06" db="EMBL/GenBank/DDBJ databases">
        <authorList>
            <person name="Broberg M."/>
        </authorList>
    </citation>
    <scope>NUCLEOTIDE SEQUENCE [LARGE SCALE GENOMIC DNA]</scope>
</reference>
<dbReference type="Proteomes" id="UP000766486">
    <property type="component" value="Unassembled WGS sequence"/>
</dbReference>
<protein>
    <recommendedName>
        <fullName evidence="4">GPI anchored protein</fullName>
    </recommendedName>
</protein>
<evidence type="ECO:0000313" key="3">
    <source>
        <dbReference type="Proteomes" id="UP000766486"/>
    </source>
</evidence>
<keyword evidence="3" id="KW-1185">Reference proteome</keyword>
<comment type="caution">
    <text evidence="2">The sequence shown here is derived from an EMBL/GenBank/DDBJ whole genome shotgun (WGS) entry which is preliminary data.</text>
</comment>
<name>A0ABY6ULR5_BIOOC</name>
<feature type="chain" id="PRO_5045268441" description="GPI anchored protein" evidence="1">
    <location>
        <begin position="17"/>
        <end position="245"/>
    </location>
</feature>